<reference evidence="2 3" key="1">
    <citation type="journal article" date="2012" name="Nucleic Acids Res.">
        <title>Sequencing of the smallest Apicomplexan genome from the human pathogen Babesia microti.</title>
        <authorList>
            <person name="Cornillot E."/>
            <person name="Hadj-Kaddour K."/>
            <person name="Dassouli A."/>
            <person name="Noel B."/>
            <person name="Ranwez V."/>
            <person name="Vacherie B."/>
            <person name="Augagneur Y."/>
            <person name="Bres V."/>
            <person name="Duclos A."/>
            <person name="Randazzo S."/>
            <person name="Carcy B."/>
            <person name="Debierre-Grockiego F."/>
            <person name="Delbecq S."/>
            <person name="Moubri-Menage K."/>
            <person name="Shams-Eldin H."/>
            <person name="Usmani-Brown S."/>
            <person name="Bringaud F."/>
            <person name="Wincker P."/>
            <person name="Vivares C.P."/>
            <person name="Schwarz R.T."/>
            <person name="Schetters T.P."/>
            <person name="Krause P.J."/>
            <person name="Gorenflot A."/>
            <person name="Berry V."/>
            <person name="Barbe V."/>
            <person name="Ben Mamoun C."/>
        </authorList>
    </citation>
    <scope>NUCLEOTIDE SEQUENCE [LARGE SCALE GENOMIC DNA]</scope>
    <source>
        <strain evidence="2 3">RI</strain>
    </source>
</reference>
<organism evidence="2 3">
    <name type="scientific">Babesia microti (strain RI)</name>
    <dbReference type="NCBI Taxonomy" id="1133968"/>
    <lineage>
        <taxon>Eukaryota</taxon>
        <taxon>Sar</taxon>
        <taxon>Alveolata</taxon>
        <taxon>Apicomplexa</taxon>
        <taxon>Aconoidasida</taxon>
        <taxon>Piroplasmida</taxon>
        <taxon>Babesiidae</taxon>
        <taxon>Babesia</taxon>
    </lineage>
</organism>
<dbReference type="EMBL" id="LN871598">
    <property type="protein sequence ID" value="SJK86561.1"/>
    <property type="molecule type" value="Genomic_DNA"/>
</dbReference>
<keyword evidence="2" id="KW-0675">Receptor</keyword>
<accession>A0A1R4AC13</accession>
<feature type="transmembrane region" description="Helical" evidence="1">
    <location>
        <begin position="216"/>
        <end position="236"/>
    </location>
</feature>
<keyword evidence="3" id="KW-1185">Reference proteome</keyword>
<keyword evidence="1" id="KW-1133">Transmembrane helix</keyword>
<feature type="transmembrane region" description="Helical" evidence="1">
    <location>
        <begin position="291"/>
        <end position="315"/>
    </location>
</feature>
<evidence type="ECO:0000313" key="2">
    <source>
        <dbReference type="EMBL" id="SJK86561.1"/>
    </source>
</evidence>
<dbReference type="AlphaFoldDB" id="A0A1R4AC13"/>
<name>A0A1R4AC13_BABMR</name>
<sequence length="398" mass="45639">MAMNRFLCKNLGVNTIQCYYMMVFIIGTISSIILSNLGMDIYRKLISCKDNRDYLLFPFAILCILQCILIIPKKCGYGLINSSQQKFQMNQTKIIFDGFNTPIDIGSSSILNPIKYSKYGSKFDENSSSTNTKLFDNDIMSDAGESNSENTYGYEICWDSIWTIFFNGIFFLTFHSSLLASRIFGTIHSNKIAIETCSHLSKFPLSLGSNALKTPIISETVFMLIFLSFITYAMCIRRTGNPYSLKHFFSLFFFFEECKFFGSLRLIVQLAIFSYAFTIIGMISIYRTCPILHVISGISFGFISLWLLVVLSHLLQIDQPRYNFTPTLSFTWLWPIVTVFSVWLCGYLFYVSVYGPCFQTPYPYIHLVTIISFLLITITKGSKIFEWTHPFTNIINMG</sequence>
<feature type="transmembrane region" description="Helical" evidence="1">
    <location>
        <begin position="54"/>
        <end position="72"/>
    </location>
</feature>
<keyword evidence="1" id="KW-0472">Membrane</keyword>
<dbReference type="GeneID" id="24425310"/>
<reference evidence="2 3" key="2">
    <citation type="journal article" date="2013" name="PLoS ONE">
        <title>Whole genome mapping and re-organization of the nuclear and mitochondrial genomes of Babesia microti isolates.</title>
        <authorList>
            <person name="Cornillot E."/>
            <person name="Dassouli A."/>
            <person name="Garg A."/>
            <person name="Pachikara N."/>
            <person name="Randazzo S."/>
            <person name="Depoix D."/>
            <person name="Carcy B."/>
            <person name="Delbecq S."/>
            <person name="Frutos R."/>
            <person name="Silva J.C."/>
            <person name="Sutton R."/>
            <person name="Krause P.J."/>
            <person name="Mamoun C.B."/>
        </authorList>
    </citation>
    <scope>NUCLEOTIDE SEQUENCE [LARGE SCALE GENOMIC DNA]</scope>
    <source>
        <strain evidence="2 3">RI</strain>
    </source>
</reference>
<dbReference type="VEuPathDB" id="PiroplasmaDB:BMR1_03g03320"/>
<evidence type="ECO:0000256" key="1">
    <source>
        <dbReference type="SAM" id="Phobius"/>
    </source>
</evidence>
<evidence type="ECO:0000313" key="3">
    <source>
        <dbReference type="Proteomes" id="UP000002899"/>
    </source>
</evidence>
<dbReference type="RefSeq" id="XP_012649275.2">
    <property type="nucleotide sequence ID" value="XM_012793821.2"/>
</dbReference>
<dbReference type="OrthoDB" id="330669at2759"/>
<dbReference type="KEGG" id="bmic:BMR1_03g03320"/>
<dbReference type="Proteomes" id="UP000002899">
    <property type="component" value="Chromosome III"/>
</dbReference>
<feature type="transmembrane region" description="Helical" evidence="1">
    <location>
        <begin position="266"/>
        <end position="285"/>
    </location>
</feature>
<feature type="transmembrane region" description="Helical" evidence="1">
    <location>
        <begin position="327"/>
        <end position="350"/>
    </location>
</feature>
<protein>
    <submittedName>
        <fullName evidence="2">Serpentine receptor, putative (SR25)</fullName>
    </submittedName>
</protein>
<feature type="transmembrane region" description="Helical" evidence="1">
    <location>
        <begin position="20"/>
        <end position="42"/>
    </location>
</feature>
<proteinExistence type="predicted"/>
<feature type="transmembrane region" description="Helical" evidence="1">
    <location>
        <begin position="362"/>
        <end position="379"/>
    </location>
</feature>
<gene>
    <name evidence="2" type="ORF">BMR1_03g03320</name>
</gene>
<keyword evidence="1" id="KW-0812">Transmembrane</keyword>
<reference evidence="2 3" key="3">
    <citation type="journal article" date="2016" name="Sci. Rep.">
        <title>Genome-wide diversity and gene expression profiling of Babesia microti isolates identify polymorphic genes that mediate host-pathogen interactions.</title>
        <authorList>
            <person name="Silva J.C."/>
            <person name="Cornillot E."/>
            <person name="McCracken C."/>
            <person name="Usmani-Brown S."/>
            <person name="Dwivedi A."/>
            <person name="Ifeonu O.O."/>
            <person name="Crabtree J."/>
            <person name="Gotia H.T."/>
            <person name="Virji A.Z."/>
            <person name="Reynes C."/>
            <person name="Colinge J."/>
            <person name="Kumar V."/>
            <person name="Lawres L."/>
            <person name="Pazzi J.E."/>
            <person name="Pablo J.V."/>
            <person name="Hung C."/>
            <person name="Brancato J."/>
            <person name="Kumari P."/>
            <person name="Orvis J."/>
            <person name="Tretina K."/>
            <person name="Chibucos M."/>
            <person name="Ott S."/>
            <person name="Sadzewicz L."/>
            <person name="Sengamalay N."/>
            <person name="Shetty A.C."/>
            <person name="Su Q."/>
            <person name="Tallon L."/>
            <person name="Fraser C.M."/>
            <person name="Frutos R."/>
            <person name="Molina D.M."/>
            <person name="Krause P.J."/>
            <person name="Ben Mamoun C."/>
        </authorList>
    </citation>
    <scope>NUCLEOTIDE SEQUENCE [LARGE SCALE GENOMIC DNA]</scope>
    <source>
        <strain evidence="2 3">RI</strain>
    </source>
</reference>